<evidence type="ECO:0000256" key="1">
    <source>
        <dbReference type="SAM" id="MobiDB-lite"/>
    </source>
</evidence>
<dbReference type="AlphaFoldDB" id="A0A8K1LKA1"/>
<name>A0A8K1LKA1_9PASS</name>
<feature type="region of interest" description="Disordered" evidence="1">
    <location>
        <begin position="27"/>
        <end position="77"/>
    </location>
</feature>
<dbReference type="Proteomes" id="UP000796761">
    <property type="component" value="Unassembled WGS sequence"/>
</dbReference>
<protein>
    <submittedName>
        <fullName evidence="2">Uncharacterized protein</fullName>
    </submittedName>
</protein>
<comment type="caution">
    <text evidence="2">The sequence shown here is derived from an EMBL/GenBank/DDBJ whole genome shotgun (WGS) entry which is preliminary data.</text>
</comment>
<evidence type="ECO:0000313" key="3">
    <source>
        <dbReference type="Proteomes" id="UP000796761"/>
    </source>
</evidence>
<reference evidence="2" key="1">
    <citation type="submission" date="2019-04" db="EMBL/GenBank/DDBJ databases">
        <title>Genome assembly of Zosterops borbonicus 15179.</title>
        <authorList>
            <person name="Leroy T."/>
            <person name="Anselmetti Y."/>
            <person name="Tilak M.-K."/>
            <person name="Nabholz B."/>
        </authorList>
    </citation>
    <scope>NUCLEOTIDE SEQUENCE</scope>
    <source>
        <strain evidence="2">HGM_15179</strain>
        <tissue evidence="2">Muscle</tissue>
    </source>
</reference>
<dbReference type="EMBL" id="SWJQ01000288">
    <property type="protein sequence ID" value="TRZ16952.1"/>
    <property type="molecule type" value="Genomic_DNA"/>
</dbReference>
<sequence length="77" mass="9847">MEHHQDPCLASAAARQLLEKAIKRLNRAKEDWHEDQLRMEEKEEKRREEKRREEKRREEKRREEKRREEKRREERRG</sequence>
<gene>
    <name evidence="2" type="ORF">HGM15179_010158</name>
</gene>
<accession>A0A8K1LKA1</accession>
<proteinExistence type="predicted"/>
<evidence type="ECO:0000313" key="2">
    <source>
        <dbReference type="EMBL" id="TRZ16952.1"/>
    </source>
</evidence>
<organism evidence="2 3">
    <name type="scientific">Zosterops borbonicus</name>
    <dbReference type="NCBI Taxonomy" id="364589"/>
    <lineage>
        <taxon>Eukaryota</taxon>
        <taxon>Metazoa</taxon>
        <taxon>Chordata</taxon>
        <taxon>Craniata</taxon>
        <taxon>Vertebrata</taxon>
        <taxon>Euteleostomi</taxon>
        <taxon>Archelosauria</taxon>
        <taxon>Archosauria</taxon>
        <taxon>Dinosauria</taxon>
        <taxon>Saurischia</taxon>
        <taxon>Theropoda</taxon>
        <taxon>Coelurosauria</taxon>
        <taxon>Aves</taxon>
        <taxon>Neognathae</taxon>
        <taxon>Neoaves</taxon>
        <taxon>Telluraves</taxon>
        <taxon>Australaves</taxon>
        <taxon>Passeriformes</taxon>
        <taxon>Sylvioidea</taxon>
        <taxon>Zosteropidae</taxon>
        <taxon>Zosterops</taxon>
    </lineage>
</organism>
<keyword evidence="3" id="KW-1185">Reference proteome</keyword>